<proteinExistence type="predicted"/>
<dbReference type="SMART" id="SM00388">
    <property type="entry name" value="HisKA"/>
    <property type="match status" value="1"/>
</dbReference>
<feature type="compositionally biased region" description="Low complexity" evidence="7">
    <location>
        <begin position="681"/>
        <end position="692"/>
    </location>
</feature>
<dbReference type="Pfam" id="PF01739">
    <property type="entry name" value="CheR"/>
    <property type="match status" value="1"/>
</dbReference>
<protein>
    <submittedName>
        <fullName evidence="11">CheR family methyltransferase</fullName>
    </submittedName>
</protein>
<dbReference type="PRINTS" id="PR00996">
    <property type="entry name" value="CHERMTFRASE"/>
</dbReference>
<dbReference type="InterPro" id="IPR036097">
    <property type="entry name" value="HisK_dim/P_sf"/>
</dbReference>
<dbReference type="CDD" id="cd00082">
    <property type="entry name" value="HisKA"/>
    <property type="match status" value="1"/>
</dbReference>
<comment type="caution">
    <text evidence="11">The sequence shown here is derived from an EMBL/GenBank/DDBJ whole genome shotgun (WGS) entry which is preliminary data.</text>
</comment>
<dbReference type="SUPFAM" id="SSF47757">
    <property type="entry name" value="Chemotaxis receptor methyltransferase CheR, N-terminal domain"/>
    <property type="match status" value="1"/>
</dbReference>
<dbReference type="InterPro" id="IPR000780">
    <property type="entry name" value="CheR_MeTrfase"/>
</dbReference>
<dbReference type="GO" id="GO:0032259">
    <property type="term" value="P:methylation"/>
    <property type="evidence" value="ECO:0007669"/>
    <property type="project" value="UniProtKB-KW"/>
</dbReference>
<dbReference type="Gene3D" id="1.10.287.130">
    <property type="match status" value="1"/>
</dbReference>
<accession>A0ABW5U9U7</accession>
<keyword evidence="6" id="KW-0145">Chemotaxis</keyword>
<evidence type="ECO:0000256" key="4">
    <source>
        <dbReference type="ARBA" id="ARBA00022679"/>
    </source>
</evidence>
<keyword evidence="3 11" id="KW-0489">Methyltransferase</keyword>
<evidence type="ECO:0000256" key="6">
    <source>
        <dbReference type="PROSITE-ProRule" id="PRU00050"/>
    </source>
</evidence>
<dbReference type="CDD" id="cd16434">
    <property type="entry name" value="CheB-CheR_fusion"/>
    <property type="match status" value="1"/>
</dbReference>
<dbReference type="InterPro" id="IPR005467">
    <property type="entry name" value="His_kinase_dom"/>
</dbReference>
<dbReference type="InterPro" id="IPR036804">
    <property type="entry name" value="CheR_N_sf"/>
</dbReference>
<dbReference type="PANTHER" id="PTHR24422:SF27">
    <property type="entry name" value="PROTEIN-GLUTAMATE O-METHYLTRANSFERASE"/>
    <property type="match status" value="1"/>
</dbReference>
<dbReference type="InterPro" id="IPR029063">
    <property type="entry name" value="SAM-dependent_MTases_sf"/>
</dbReference>
<evidence type="ECO:0000313" key="11">
    <source>
        <dbReference type="EMBL" id="MFD2742133.1"/>
    </source>
</evidence>
<reference evidence="12" key="1">
    <citation type="journal article" date="2019" name="Int. J. Syst. Evol. Microbiol.">
        <title>The Global Catalogue of Microorganisms (GCM) 10K type strain sequencing project: providing services to taxonomists for standard genome sequencing and annotation.</title>
        <authorList>
            <consortium name="The Broad Institute Genomics Platform"/>
            <consortium name="The Broad Institute Genome Sequencing Center for Infectious Disease"/>
            <person name="Wu L."/>
            <person name="Ma J."/>
        </authorList>
    </citation>
    <scope>NUCLEOTIDE SEQUENCE [LARGE SCALE GENOMIC DNA]</scope>
    <source>
        <strain evidence="12">KCTC 42247</strain>
    </source>
</reference>
<evidence type="ECO:0000256" key="2">
    <source>
        <dbReference type="ARBA" id="ARBA00001541"/>
    </source>
</evidence>
<name>A0ABW5U9U7_9SPHI</name>
<keyword evidence="4" id="KW-0808">Transferase</keyword>
<evidence type="ECO:0000259" key="10">
    <source>
        <dbReference type="PROSITE" id="PS50123"/>
    </source>
</evidence>
<feature type="active site" evidence="6">
    <location>
        <position position="24"/>
    </location>
</feature>
<dbReference type="InterPro" id="IPR035965">
    <property type="entry name" value="PAS-like_dom_sf"/>
</dbReference>
<dbReference type="EMBL" id="JBHUMB010000005">
    <property type="protein sequence ID" value="MFD2742133.1"/>
    <property type="molecule type" value="Genomic_DNA"/>
</dbReference>
<dbReference type="PANTHER" id="PTHR24422">
    <property type="entry name" value="CHEMOTAXIS PROTEIN METHYLTRANSFERASE"/>
    <property type="match status" value="1"/>
</dbReference>
<dbReference type="CDD" id="cd00130">
    <property type="entry name" value="PAS"/>
    <property type="match status" value="1"/>
</dbReference>
<dbReference type="SUPFAM" id="SSF55874">
    <property type="entry name" value="ATPase domain of HSP90 chaperone/DNA topoisomerase II/histidine kinase"/>
    <property type="match status" value="1"/>
</dbReference>
<evidence type="ECO:0000256" key="1">
    <source>
        <dbReference type="ARBA" id="ARBA00000085"/>
    </source>
</evidence>
<feature type="active site" evidence="6">
    <location>
        <position position="51"/>
    </location>
</feature>
<dbReference type="Pfam" id="PF03705">
    <property type="entry name" value="CheR_N"/>
    <property type="match status" value="1"/>
</dbReference>
<dbReference type="InterPro" id="IPR003594">
    <property type="entry name" value="HATPase_dom"/>
</dbReference>
<dbReference type="SMART" id="SM00138">
    <property type="entry name" value="MeTrc"/>
    <property type="match status" value="1"/>
</dbReference>
<dbReference type="InterPro" id="IPR036890">
    <property type="entry name" value="HATPase_C_sf"/>
</dbReference>
<gene>
    <name evidence="11" type="ORF">ACFSQ6_01855</name>
</gene>
<dbReference type="InterPro" id="IPR013656">
    <property type="entry name" value="PAS_4"/>
</dbReference>
<dbReference type="SMART" id="SM00091">
    <property type="entry name" value="PAS"/>
    <property type="match status" value="1"/>
</dbReference>
<feature type="region of interest" description="Disordered" evidence="7">
    <location>
        <begin position="681"/>
        <end position="701"/>
    </location>
</feature>
<dbReference type="SUPFAM" id="SSF52738">
    <property type="entry name" value="Methylesterase CheB, C-terminal domain"/>
    <property type="match status" value="1"/>
</dbReference>
<evidence type="ECO:0000256" key="5">
    <source>
        <dbReference type="ARBA" id="ARBA00022691"/>
    </source>
</evidence>
<dbReference type="Gene3D" id="3.30.565.10">
    <property type="entry name" value="Histidine kinase-like ATPase, C-terminal domain"/>
    <property type="match status" value="1"/>
</dbReference>
<dbReference type="InterPro" id="IPR050903">
    <property type="entry name" value="Bact_Chemotaxis_MeTrfase"/>
</dbReference>
<dbReference type="InterPro" id="IPR000014">
    <property type="entry name" value="PAS"/>
</dbReference>
<dbReference type="InterPro" id="IPR035909">
    <property type="entry name" value="CheB_C"/>
</dbReference>
<sequence>MGLNRKNNQSEINEQFPVIGVGASAGGLEAIKAMLSTIPAYSGMAFIVVQHLYPEKNSLLPDLLQKITSIPVVSITEHLHIERDHIYVIPPGKIVTVANGLLKLNPRPTKEKANKAVDALFMSMATSYEASSAAVILSGMGVDGTAGMRAIREQGGLTIAQDNSAGYTAMPGHAIDANIIDFVLPPDQIGRKLTDYFAMLRQGWSASEPVSESVDEETTYRKIMELMHQRKEADFSLYKQTTVRRRIVRRMLMLKIADISDYLTYITDHPIEQDLLFYDLLISVTAFFRDPYCFELLIKKIVPLILEGKNDGEPIRIWVAGCSTGQEPYSIAIALHEFFGQQLHQQRIHIFATDISDKSIKIARSGMYHKKELEGVSVARLAKYFDKHKDHYVVSKTIRDMCVFAVHNFLKDPPFAKMDLISCRNVMIYFKPFLQKKTIAIFHYALRDKGILWLGNSETVGSASDFFNPLQRKSKFYTRKPGVGRYITIMGGGKQTAVEEENMTLRSKEVKTEDYQKSADEIVLSKHAPPGVIVNDQFDIVQFRGSTSRFLEPPSGKATFNLMKMAKDGLSFELRNALHRAKSSVEPFSKSGVSINGGEILVGIEVIPLLNTFDPYYLVLFKEEPALPTRRKLSSKTVKTAEQERILQLERELTQIREDMRNITEAQEIAKEELQSSNEELLSGSEELQSLNEELETSKEELQSTNEELLTVNQELFESNEELNISRKLAEATIAVLHEPLIMLNSDLMIQSVNYAFCKTFKISQEQAVGKSFYQLQNGGWNIPGLASEFTRIQQNDEQVIEKEISFTFPTLGERVVKFNIHPVKKANGEQLILLALDDITERKNDLLQQKVFSEELQKQIAEKVKLERQKNDFISMASHELKTPVTSIKGYTQALHRRFQKEGNKEAESFLAKMDNQINKLTALIGDLLDATKVTAGQLEYNIDHFDFNSLVVEVTEEMQQTSRKHQIKINLDQSVEVLGDRNRIGQVITNLLSNAIKYSPQADEVLVKTSLEKDQVRLSVQDFGIGISDKNQQNVFDQFFRADGFLQNTFAGLGLGLFISSKIMSRHHGDLTVHSTEGKGSTFMISLPLKRQK</sequence>
<feature type="domain" description="CheR-type methyltransferase" evidence="10">
    <location>
        <begin position="217"/>
        <end position="483"/>
    </location>
</feature>
<dbReference type="PROSITE" id="PS50109">
    <property type="entry name" value="HIS_KIN"/>
    <property type="match status" value="1"/>
</dbReference>
<feature type="active site" evidence="6">
    <location>
        <position position="143"/>
    </location>
</feature>
<dbReference type="Pfam" id="PF08448">
    <property type="entry name" value="PAS_4"/>
    <property type="match status" value="1"/>
</dbReference>
<comment type="catalytic activity">
    <reaction evidence="2">
        <text>L-glutamyl-[protein] + S-adenosyl-L-methionine = [protein]-L-glutamate 5-O-methyl ester + S-adenosyl-L-homocysteine</text>
        <dbReference type="Rhea" id="RHEA:24452"/>
        <dbReference type="Rhea" id="RHEA-COMP:10208"/>
        <dbReference type="Rhea" id="RHEA-COMP:10311"/>
        <dbReference type="ChEBI" id="CHEBI:29973"/>
        <dbReference type="ChEBI" id="CHEBI:57856"/>
        <dbReference type="ChEBI" id="CHEBI:59789"/>
        <dbReference type="ChEBI" id="CHEBI:82795"/>
        <dbReference type="EC" id="2.1.1.80"/>
    </reaction>
</comment>
<dbReference type="Gene3D" id="3.40.50.150">
    <property type="entry name" value="Vaccinia Virus protein VP39"/>
    <property type="match status" value="1"/>
</dbReference>
<dbReference type="Pfam" id="PF02518">
    <property type="entry name" value="HATPase_c"/>
    <property type="match status" value="1"/>
</dbReference>
<dbReference type="InterPro" id="IPR022642">
    <property type="entry name" value="CheR_C"/>
</dbReference>
<dbReference type="Pfam" id="PF01339">
    <property type="entry name" value="CheB_methylest"/>
    <property type="match status" value="1"/>
</dbReference>
<dbReference type="GO" id="GO:0008168">
    <property type="term" value="F:methyltransferase activity"/>
    <property type="evidence" value="ECO:0007669"/>
    <property type="project" value="UniProtKB-KW"/>
</dbReference>
<dbReference type="Gene3D" id="1.10.155.10">
    <property type="entry name" value="Chemotaxis receptor methyltransferase CheR, N-terminal domain"/>
    <property type="match status" value="1"/>
</dbReference>
<evidence type="ECO:0000256" key="7">
    <source>
        <dbReference type="SAM" id="MobiDB-lite"/>
    </source>
</evidence>
<keyword evidence="12" id="KW-1185">Reference proteome</keyword>
<dbReference type="SUPFAM" id="SSF47384">
    <property type="entry name" value="Homodimeric domain of signal transducing histidine kinase"/>
    <property type="match status" value="1"/>
</dbReference>
<comment type="catalytic activity">
    <reaction evidence="1">
        <text>ATP + protein L-histidine = ADP + protein N-phospho-L-histidine.</text>
        <dbReference type="EC" id="2.7.13.3"/>
    </reaction>
</comment>
<evidence type="ECO:0000259" key="9">
    <source>
        <dbReference type="PROSITE" id="PS50122"/>
    </source>
</evidence>
<dbReference type="PROSITE" id="PS50122">
    <property type="entry name" value="CHEB"/>
    <property type="match status" value="1"/>
</dbReference>
<feature type="domain" description="CheB-type methylesterase" evidence="9">
    <location>
        <begin position="15"/>
        <end position="200"/>
    </location>
</feature>
<dbReference type="InterPro" id="IPR022641">
    <property type="entry name" value="CheR_N"/>
</dbReference>
<organism evidence="11 12">
    <name type="scientific">Sphingobacterium populi</name>
    <dbReference type="NCBI Taxonomy" id="1812824"/>
    <lineage>
        <taxon>Bacteria</taxon>
        <taxon>Pseudomonadati</taxon>
        <taxon>Bacteroidota</taxon>
        <taxon>Sphingobacteriia</taxon>
        <taxon>Sphingobacteriales</taxon>
        <taxon>Sphingobacteriaceae</taxon>
        <taxon>Sphingobacterium</taxon>
    </lineage>
</organism>
<dbReference type="InterPro" id="IPR003661">
    <property type="entry name" value="HisK_dim/P_dom"/>
</dbReference>
<dbReference type="Proteomes" id="UP001597418">
    <property type="component" value="Unassembled WGS sequence"/>
</dbReference>
<dbReference type="SUPFAM" id="SSF53335">
    <property type="entry name" value="S-adenosyl-L-methionine-dependent methyltransferases"/>
    <property type="match status" value="1"/>
</dbReference>
<keyword evidence="6" id="KW-0378">Hydrolase</keyword>
<dbReference type="RefSeq" id="WP_066753591.1">
    <property type="nucleotide sequence ID" value="NZ_JBHUMB010000005.1"/>
</dbReference>
<dbReference type="Gene3D" id="3.30.450.20">
    <property type="entry name" value="PAS domain"/>
    <property type="match status" value="1"/>
</dbReference>
<dbReference type="SUPFAM" id="SSF55785">
    <property type="entry name" value="PYP-like sensor domain (PAS domain)"/>
    <property type="match status" value="1"/>
</dbReference>
<feature type="domain" description="Histidine kinase" evidence="8">
    <location>
        <begin position="877"/>
        <end position="1093"/>
    </location>
</feature>
<keyword evidence="5" id="KW-0949">S-adenosyl-L-methionine</keyword>
<evidence type="ECO:0000313" key="12">
    <source>
        <dbReference type="Proteomes" id="UP001597418"/>
    </source>
</evidence>
<dbReference type="PROSITE" id="PS50123">
    <property type="entry name" value="CHER"/>
    <property type="match status" value="1"/>
</dbReference>
<dbReference type="SMART" id="SM00387">
    <property type="entry name" value="HATPase_c"/>
    <property type="match status" value="1"/>
</dbReference>
<evidence type="ECO:0000256" key="3">
    <source>
        <dbReference type="ARBA" id="ARBA00022603"/>
    </source>
</evidence>
<dbReference type="Gene3D" id="3.40.50.180">
    <property type="entry name" value="Methylesterase CheB, C-terminal domain"/>
    <property type="match status" value="1"/>
</dbReference>
<dbReference type="InterPro" id="IPR000673">
    <property type="entry name" value="Sig_transdc_resp-reg_Me-estase"/>
</dbReference>
<evidence type="ECO:0000259" key="8">
    <source>
        <dbReference type="PROSITE" id="PS50109"/>
    </source>
</evidence>
<dbReference type="Pfam" id="PF00512">
    <property type="entry name" value="HisKA"/>
    <property type="match status" value="1"/>
</dbReference>